<reference evidence="3" key="1">
    <citation type="journal article" date="2019" name="Gigascience">
        <title>High-coverage genomes to elucidate the evolution of penguins.</title>
        <authorList>
            <person name="Pan H."/>
            <person name="Cole T.L."/>
            <person name="Bi X."/>
            <person name="Fang M."/>
            <person name="Zhou C."/>
            <person name="Yang Z."/>
            <person name="Ksepka D.T."/>
            <person name="Hart T."/>
            <person name="Bouzat J.L."/>
            <person name="Argilla L.S."/>
            <person name="Bertelsen M.F."/>
            <person name="Boersma P.D."/>
            <person name="Bost C.A."/>
            <person name="Cherel Y."/>
            <person name="Dann P."/>
            <person name="Fiddaman S.R."/>
            <person name="Howard P."/>
            <person name="Labuschagne K."/>
            <person name="Mattern T."/>
            <person name="Miller G."/>
            <person name="Parker P."/>
            <person name="Phillips R.A."/>
            <person name="Quillfeldt P."/>
            <person name="Ryan P.G."/>
            <person name="Taylor H."/>
            <person name="Thompson D.R."/>
            <person name="Young M.J."/>
            <person name="Ellegaard M.R."/>
            <person name="Gilbert M.T.P."/>
            <person name="Sinding M.S."/>
            <person name="Pacheco G."/>
            <person name="Shepherd L.D."/>
            <person name="Tennyson A.J.D."/>
            <person name="Grosser S."/>
            <person name="Kay E."/>
            <person name="Nupen L.J."/>
            <person name="Ellenberg U."/>
            <person name="Houston D.M."/>
            <person name="Reeve A.H."/>
            <person name="Johnson K."/>
            <person name="Masello J.F."/>
            <person name="Stracke T."/>
            <person name="McKinlay B."/>
            <person name="Borboroglu P.G."/>
            <person name="Zhang D.X."/>
            <person name="Zhang G."/>
        </authorList>
    </citation>
    <scope>NUCLEOTIDE SEQUENCE</scope>
    <source>
        <strain evidence="3">RH 110-1</strain>
    </source>
</reference>
<evidence type="ECO:0000259" key="2">
    <source>
        <dbReference type="Pfam" id="PF12885"/>
    </source>
</evidence>
<feature type="region of interest" description="Disordered" evidence="1">
    <location>
        <begin position="83"/>
        <end position="265"/>
    </location>
</feature>
<feature type="domain" description="Transducer of regulated CREB activity middle" evidence="2">
    <location>
        <begin position="193"/>
        <end position="264"/>
    </location>
</feature>
<keyword evidence="4" id="KW-1185">Reference proteome</keyword>
<organism evidence="3 4">
    <name type="scientific">Eudyptes chrysocome</name>
    <name type="common">Western rockhopper penguin</name>
    <name type="synonym">Aptenodytes chrysocome</name>
    <dbReference type="NCBI Taxonomy" id="79626"/>
    <lineage>
        <taxon>Eukaryota</taxon>
        <taxon>Metazoa</taxon>
        <taxon>Chordata</taxon>
        <taxon>Craniata</taxon>
        <taxon>Vertebrata</taxon>
        <taxon>Euteleostomi</taxon>
        <taxon>Archelosauria</taxon>
        <taxon>Archosauria</taxon>
        <taxon>Dinosauria</taxon>
        <taxon>Saurischia</taxon>
        <taxon>Theropoda</taxon>
        <taxon>Coelurosauria</taxon>
        <taxon>Aves</taxon>
        <taxon>Neognathae</taxon>
        <taxon>Neoaves</taxon>
        <taxon>Aequornithes</taxon>
        <taxon>Sphenisciformes</taxon>
        <taxon>Spheniscidae</taxon>
        <taxon>Eudyptes</taxon>
    </lineage>
</organism>
<name>A0A8J4P2W8_EUDCH</name>
<dbReference type="GO" id="GO:0005737">
    <property type="term" value="C:cytoplasm"/>
    <property type="evidence" value="ECO:0007669"/>
    <property type="project" value="InterPro"/>
</dbReference>
<comment type="caution">
    <text evidence="3">The sequence shown here is derived from an EMBL/GenBank/DDBJ whole genome shotgun (WGS) entry which is preliminary data.</text>
</comment>
<feature type="non-terminal residue" evidence="3">
    <location>
        <position position="265"/>
    </location>
</feature>
<protein>
    <submittedName>
        <fullName evidence="3">CREB-regulated transcription coactivator 2</fullName>
    </submittedName>
</protein>
<feature type="compositionally biased region" description="Pro residues" evidence="1">
    <location>
        <begin position="128"/>
        <end position="145"/>
    </location>
</feature>
<dbReference type="InterPro" id="IPR024786">
    <property type="entry name" value="TORC"/>
</dbReference>
<dbReference type="GO" id="GO:0045944">
    <property type="term" value="P:positive regulation of transcription by RNA polymerase II"/>
    <property type="evidence" value="ECO:0007669"/>
    <property type="project" value="TreeGrafter"/>
</dbReference>
<sequence>QLQAQKLRLAHSRGPYYSGSLPNVNQIGSGVSDFQGPLHSPLDSTRSTRHHGLVERVQRDPRRMMSPLRRYVRQISFIPFPPAPSPYGPTYLSPPPEPSWRRTNSDSALHTSVMNPNPQDAYLGPSQGAPPPGRRSGECPPPSAPRFPQRDPAASHLHPAASGPPPGPLPPLESFGGGDDTTHHVKPRPSAAGIFPSPDQPANVPLIPSALNTGGSLPDLTNLHFPSPLPTPLDPDETAYPSLSGGNSTGNLANTMTHLGISGSM</sequence>
<feature type="compositionally biased region" description="Polar residues" evidence="1">
    <location>
        <begin position="105"/>
        <end position="118"/>
    </location>
</feature>
<evidence type="ECO:0000313" key="4">
    <source>
        <dbReference type="Proteomes" id="UP000716595"/>
    </source>
</evidence>
<dbReference type="Pfam" id="PF12885">
    <property type="entry name" value="TORC_M"/>
    <property type="match status" value="2"/>
</dbReference>
<dbReference type="GO" id="GO:0008140">
    <property type="term" value="F:cAMP response element binding protein binding"/>
    <property type="evidence" value="ECO:0007669"/>
    <property type="project" value="TreeGrafter"/>
</dbReference>
<feature type="non-terminal residue" evidence="3">
    <location>
        <position position="1"/>
    </location>
</feature>
<feature type="compositionally biased region" description="Low complexity" evidence="1">
    <location>
        <begin position="152"/>
        <end position="161"/>
    </location>
</feature>
<evidence type="ECO:0000256" key="1">
    <source>
        <dbReference type="SAM" id="MobiDB-lite"/>
    </source>
</evidence>
<proteinExistence type="predicted"/>
<feature type="compositionally biased region" description="Pro residues" evidence="1">
    <location>
        <begin position="162"/>
        <end position="171"/>
    </location>
</feature>
<dbReference type="PANTHER" id="PTHR13589:SF6">
    <property type="entry name" value="CREB-REGULATED TRANSCRIPTION COACTIVATOR 2"/>
    <property type="match status" value="1"/>
</dbReference>
<feature type="compositionally biased region" description="Polar residues" evidence="1">
    <location>
        <begin position="244"/>
        <end position="265"/>
    </location>
</feature>
<feature type="compositionally biased region" description="Pro residues" evidence="1">
    <location>
        <begin position="83"/>
        <end position="98"/>
    </location>
</feature>
<dbReference type="Proteomes" id="UP000716595">
    <property type="component" value="Unassembled WGS sequence"/>
</dbReference>
<accession>A0A8J4P2W8</accession>
<gene>
    <name evidence="3" type="primary">CRTC2</name>
    <name evidence="3" type="ORF">FQV12_0014874</name>
</gene>
<feature type="domain" description="Transducer of regulated CREB activity middle" evidence="2">
    <location>
        <begin position="102"/>
        <end position="132"/>
    </location>
</feature>
<evidence type="ECO:0000313" key="3">
    <source>
        <dbReference type="EMBL" id="KAF1654512.1"/>
    </source>
</evidence>
<dbReference type="GO" id="GO:0005634">
    <property type="term" value="C:nucleus"/>
    <property type="evidence" value="ECO:0007669"/>
    <property type="project" value="InterPro"/>
</dbReference>
<dbReference type="PANTHER" id="PTHR13589">
    <property type="entry name" value="CREB-REGULATED TRANSCRIPTION COACTIVATOR"/>
    <property type="match status" value="1"/>
</dbReference>
<dbReference type="AlphaFoldDB" id="A0A8J4P2W8"/>
<dbReference type="InterPro" id="IPR024784">
    <property type="entry name" value="TORC_M"/>
</dbReference>
<dbReference type="EMBL" id="VULL01000427">
    <property type="protein sequence ID" value="KAF1654512.1"/>
    <property type="molecule type" value="Genomic_DNA"/>
</dbReference>